<name>A0ACC0VYF1_9STRA</name>
<organism evidence="1 2">
    <name type="scientific">Peronosclerospora sorghi</name>
    <dbReference type="NCBI Taxonomy" id="230839"/>
    <lineage>
        <taxon>Eukaryota</taxon>
        <taxon>Sar</taxon>
        <taxon>Stramenopiles</taxon>
        <taxon>Oomycota</taxon>
        <taxon>Peronosporomycetes</taxon>
        <taxon>Peronosporales</taxon>
        <taxon>Peronosporaceae</taxon>
        <taxon>Peronosclerospora</taxon>
    </lineage>
</organism>
<reference evidence="1 2" key="1">
    <citation type="journal article" date="2022" name="bioRxiv">
        <title>The genome of the oomycete Peronosclerospora sorghi, a cosmopolitan pathogen of maize and sorghum, is inflated with dispersed pseudogenes.</title>
        <authorList>
            <person name="Fletcher K."/>
            <person name="Martin F."/>
            <person name="Isakeit T."/>
            <person name="Cavanaugh K."/>
            <person name="Magill C."/>
            <person name="Michelmore R."/>
        </authorList>
    </citation>
    <scope>NUCLEOTIDE SEQUENCE [LARGE SCALE GENOMIC DNA]</scope>
    <source>
        <strain evidence="1">P6</strain>
    </source>
</reference>
<dbReference type="Proteomes" id="UP001163321">
    <property type="component" value="Chromosome 5"/>
</dbReference>
<proteinExistence type="predicted"/>
<evidence type="ECO:0000313" key="1">
    <source>
        <dbReference type="EMBL" id="KAI9911400.1"/>
    </source>
</evidence>
<protein>
    <submittedName>
        <fullName evidence="1">Uncharacterized protein</fullName>
    </submittedName>
</protein>
<keyword evidence="2" id="KW-1185">Reference proteome</keyword>
<gene>
    <name evidence="1" type="ORF">PsorP6_009784</name>
</gene>
<evidence type="ECO:0000313" key="2">
    <source>
        <dbReference type="Proteomes" id="UP001163321"/>
    </source>
</evidence>
<dbReference type="EMBL" id="CM047584">
    <property type="protein sequence ID" value="KAI9911400.1"/>
    <property type="molecule type" value="Genomic_DNA"/>
</dbReference>
<accession>A0ACC0VYF1</accession>
<sequence>MSRTLSRSEQLVIDEMEQILRMPKVTELDWKLNNPVPIEIATLSDQIRPALAFRIVRINSASTVSEGNNSRISFESVKKNTKYESVFPGPDGLVKITICENRSGTNSI</sequence>
<comment type="caution">
    <text evidence="1">The sequence shown here is derived from an EMBL/GenBank/DDBJ whole genome shotgun (WGS) entry which is preliminary data.</text>
</comment>